<proteinExistence type="predicted"/>
<evidence type="ECO:0000313" key="2">
    <source>
        <dbReference type="Proteomes" id="UP001489719"/>
    </source>
</evidence>
<protein>
    <submittedName>
        <fullName evidence="1">Uncharacterized protein</fullName>
    </submittedName>
</protein>
<gene>
    <name evidence="1" type="ORF">V1517DRAFT_160596</name>
</gene>
<reference evidence="2" key="1">
    <citation type="journal article" date="2024" name="Front. Bioeng. Biotechnol.">
        <title>Genome-scale model development and genomic sequencing of the oleaginous clade Lipomyces.</title>
        <authorList>
            <person name="Czajka J.J."/>
            <person name="Han Y."/>
            <person name="Kim J."/>
            <person name="Mondo S.J."/>
            <person name="Hofstad B.A."/>
            <person name="Robles A."/>
            <person name="Haridas S."/>
            <person name="Riley R."/>
            <person name="LaButti K."/>
            <person name="Pangilinan J."/>
            <person name="Andreopoulos W."/>
            <person name="Lipzen A."/>
            <person name="Yan J."/>
            <person name="Wang M."/>
            <person name="Ng V."/>
            <person name="Grigoriev I.V."/>
            <person name="Spatafora J.W."/>
            <person name="Magnuson J.K."/>
            <person name="Baker S.E."/>
            <person name="Pomraning K.R."/>
        </authorList>
    </citation>
    <scope>NUCLEOTIDE SEQUENCE [LARGE SCALE GENOMIC DNA]</scope>
    <source>
        <strain evidence="2">CBS 10300</strain>
    </source>
</reference>
<name>A0ACC3TLN5_9ASCO</name>
<organism evidence="1 2">
    <name type="scientific">Lipomyces orientalis</name>
    <dbReference type="NCBI Taxonomy" id="1233043"/>
    <lineage>
        <taxon>Eukaryota</taxon>
        <taxon>Fungi</taxon>
        <taxon>Dikarya</taxon>
        <taxon>Ascomycota</taxon>
        <taxon>Saccharomycotina</taxon>
        <taxon>Lipomycetes</taxon>
        <taxon>Lipomycetales</taxon>
        <taxon>Lipomycetaceae</taxon>
        <taxon>Lipomyces</taxon>
    </lineage>
</organism>
<comment type="caution">
    <text evidence="1">The sequence shown here is derived from an EMBL/GenBank/DDBJ whole genome shotgun (WGS) entry which is preliminary data.</text>
</comment>
<dbReference type="EMBL" id="MU970090">
    <property type="protein sequence ID" value="KAK9321802.1"/>
    <property type="molecule type" value="Genomic_DNA"/>
</dbReference>
<dbReference type="Proteomes" id="UP001489719">
    <property type="component" value="Unassembled WGS sequence"/>
</dbReference>
<keyword evidence="2" id="KW-1185">Reference proteome</keyword>
<evidence type="ECO:0000313" key="1">
    <source>
        <dbReference type="EMBL" id="KAK9321802.1"/>
    </source>
</evidence>
<sequence length="355" mass="38732">MHQSTTPSPPHITANYVVAMTAELRKPFLKKQVIKLLSDATNPADYVFDFGISGPVQVVKFISYDSKPPEQYIEALVSDRRDIVHAIFSPHCVRTFSSTYSRRITENTKGFIIRILSSRLHLMPSISINPSGNIGVDLDSSTPMLATTYADMAEPENKLVPVLYITKFAYIGADGTNLLGNPQMLRQSKRVRAAMQGRYAVAPRSAESVSPESPKTQKFKTPTQLRTPNQPVASTPTEIVTNVGADVGAGAREEKQQTQEISISDFATQPAADWTTDSLIEGAERREIEQAAAVHEETSFGGHDLGDQSFGGDGVDTSTEFSRSEVGANTSLDDEDAQEVPVGTSLIYYINDPLC</sequence>
<accession>A0ACC3TLN5</accession>